<dbReference type="STRING" id="4781.A0A0P1AUL0"/>
<evidence type="ECO:0000256" key="8">
    <source>
        <dbReference type="ARBA" id="ARBA00023034"/>
    </source>
</evidence>
<evidence type="ECO:0000256" key="10">
    <source>
        <dbReference type="ARBA" id="ARBA00037847"/>
    </source>
</evidence>
<comment type="subcellular location">
    <subcellularLocation>
        <location evidence="10">Endomembrane system</location>
        <topology evidence="10">Single-pass membrane protein</topology>
    </subcellularLocation>
    <subcellularLocation>
        <location evidence="1">Golgi apparatus membrane</location>
    </subcellularLocation>
    <subcellularLocation>
        <location evidence="2">Membrane</location>
        <topology evidence="2">Single-pass type II membrane protein</topology>
    </subcellularLocation>
</comment>
<dbReference type="AlphaFoldDB" id="A0A0P1AUL0"/>
<evidence type="ECO:0000256" key="4">
    <source>
        <dbReference type="ARBA" id="ARBA00022679"/>
    </source>
</evidence>
<comment type="similarity">
    <text evidence="3">Belongs to the MNN1/MNT family.</text>
</comment>
<dbReference type="GO" id="GO:0046354">
    <property type="term" value="P:mannan biosynthetic process"/>
    <property type="evidence" value="ECO:0007669"/>
    <property type="project" value="TreeGrafter"/>
</dbReference>
<keyword evidence="8" id="KW-0333">Golgi apparatus</keyword>
<evidence type="ECO:0000313" key="11">
    <source>
        <dbReference type="EMBL" id="CEG45990.1"/>
    </source>
</evidence>
<dbReference type="Proteomes" id="UP000054928">
    <property type="component" value="Unassembled WGS sequence"/>
</dbReference>
<organism evidence="11 12">
    <name type="scientific">Plasmopara halstedii</name>
    <name type="common">Downy mildew of sunflower</name>
    <dbReference type="NCBI Taxonomy" id="4781"/>
    <lineage>
        <taxon>Eukaryota</taxon>
        <taxon>Sar</taxon>
        <taxon>Stramenopiles</taxon>
        <taxon>Oomycota</taxon>
        <taxon>Peronosporomycetes</taxon>
        <taxon>Peronosporales</taxon>
        <taxon>Peronosporaceae</taxon>
        <taxon>Plasmopara</taxon>
    </lineage>
</organism>
<dbReference type="GO" id="GO:0000139">
    <property type="term" value="C:Golgi membrane"/>
    <property type="evidence" value="ECO:0007669"/>
    <property type="project" value="UniProtKB-SubCell"/>
</dbReference>
<evidence type="ECO:0000256" key="7">
    <source>
        <dbReference type="ARBA" id="ARBA00022989"/>
    </source>
</evidence>
<name>A0A0P1AUL0_PLAHL</name>
<sequence>MDDNIVLFQNLDRRLGIEVESLKFSVQRQAWTKHDFKCLGWVETNDSGDELGTRRECWQRIQAGDAGYCLVMNATSGHVYQIMQTTSLSLKDDTRFTCELANAFSSFRFHAKTYRHDPPMALDFFSPDGIVMAVYEGVLPSAFASIHRLRDVGCILPIEIWFRHEELHLENPVLLLLIKTYGPIYVRQIFDERIYGFNVKVHALYYSHFTRVLLLDADNFALRDPTPLFASEAMKKYGAIFWPDFWHPGNSIFNLHAQSLVWELLDIEYVDMLEQESGQLLVDRARSRPMLDQLMFYATHKPNLFTKLKLVWGDKDLFRLSWLQLRKPFHYNDRRMPGTLGVVNIDRQRYCGVTMVQYDLSGENMLFWHRNTIKISGRQVWHMLQELPLHAKDRNLLPRIQSFNGGKVFSETSGFGLMRYEMNALVHTKRVNELSINYASLEKTLITYAQQAYTLLHDQISDVFLHNT</sequence>
<accession>A0A0P1AUL0</accession>
<evidence type="ECO:0000256" key="3">
    <source>
        <dbReference type="ARBA" id="ARBA00009105"/>
    </source>
</evidence>
<dbReference type="SUPFAM" id="SSF53448">
    <property type="entry name" value="Nucleotide-diphospho-sugar transferases"/>
    <property type="match status" value="1"/>
</dbReference>
<keyword evidence="7" id="KW-1133">Transmembrane helix</keyword>
<dbReference type="EMBL" id="CCYD01001884">
    <property type="protein sequence ID" value="CEG45990.1"/>
    <property type="molecule type" value="Genomic_DNA"/>
</dbReference>
<keyword evidence="9" id="KW-0472">Membrane</keyword>
<evidence type="ECO:0000256" key="2">
    <source>
        <dbReference type="ARBA" id="ARBA00004606"/>
    </source>
</evidence>
<evidence type="ECO:0000313" key="12">
    <source>
        <dbReference type="Proteomes" id="UP000054928"/>
    </source>
</evidence>
<dbReference type="OrthoDB" id="430354at2759"/>
<dbReference type="InterPro" id="IPR029044">
    <property type="entry name" value="Nucleotide-diphossugar_trans"/>
</dbReference>
<evidence type="ECO:0000256" key="5">
    <source>
        <dbReference type="ARBA" id="ARBA00022692"/>
    </source>
</evidence>
<evidence type="ECO:0000256" key="9">
    <source>
        <dbReference type="ARBA" id="ARBA00023136"/>
    </source>
</evidence>
<evidence type="ECO:0000256" key="6">
    <source>
        <dbReference type="ARBA" id="ARBA00022968"/>
    </source>
</evidence>
<dbReference type="RefSeq" id="XP_024582359.1">
    <property type="nucleotide sequence ID" value="XM_024716797.1"/>
</dbReference>
<keyword evidence="4" id="KW-0808">Transferase</keyword>
<dbReference type="OMA" id="WIQWAEM"/>
<dbReference type="Pfam" id="PF11051">
    <property type="entry name" value="Mannosyl_trans3"/>
    <property type="match status" value="2"/>
</dbReference>
<proteinExistence type="inferred from homology"/>
<keyword evidence="12" id="KW-1185">Reference proteome</keyword>
<keyword evidence="5" id="KW-0812">Transmembrane</keyword>
<dbReference type="GO" id="GO:0000026">
    <property type="term" value="F:alpha-1,2-mannosyltransferase activity"/>
    <property type="evidence" value="ECO:0007669"/>
    <property type="project" value="TreeGrafter"/>
</dbReference>
<dbReference type="InterPro" id="IPR022751">
    <property type="entry name" value="Alpha_mannosyltransferase"/>
</dbReference>
<dbReference type="PANTHER" id="PTHR31646:SF1">
    <property type="entry name" value="ALPHA-1,2-MANNOSYLTRANSFERASE MNN2"/>
    <property type="match status" value="1"/>
</dbReference>
<dbReference type="GeneID" id="36397374"/>
<dbReference type="PANTHER" id="PTHR31646">
    <property type="entry name" value="ALPHA-1,2-MANNOSYLTRANSFERASE MNN2"/>
    <property type="match status" value="1"/>
</dbReference>
<reference evidence="12" key="1">
    <citation type="submission" date="2014-09" db="EMBL/GenBank/DDBJ databases">
        <authorList>
            <person name="Sharma Rahul"/>
            <person name="Thines Marco"/>
        </authorList>
    </citation>
    <scope>NUCLEOTIDE SEQUENCE [LARGE SCALE GENOMIC DNA]</scope>
</reference>
<protein>
    <submittedName>
        <fullName evidence="11">Uncharacterized protein</fullName>
    </submittedName>
</protein>
<keyword evidence="6" id="KW-0735">Signal-anchor</keyword>
<evidence type="ECO:0000256" key="1">
    <source>
        <dbReference type="ARBA" id="ARBA00004394"/>
    </source>
</evidence>